<sequence length="49" mass="5768">MCHICTSILPTPNFPNGNVNETARVQHKFRRFMFIFREALNTCVNVVYH</sequence>
<evidence type="ECO:0000313" key="1">
    <source>
        <dbReference type="EMBL" id="JAH53298.1"/>
    </source>
</evidence>
<accession>A0A0E9TKQ2</accession>
<reference evidence="1" key="1">
    <citation type="submission" date="2014-11" db="EMBL/GenBank/DDBJ databases">
        <authorList>
            <person name="Amaro Gonzalez C."/>
        </authorList>
    </citation>
    <scope>NUCLEOTIDE SEQUENCE</scope>
</reference>
<name>A0A0E9TKQ2_ANGAN</name>
<organism evidence="1">
    <name type="scientific">Anguilla anguilla</name>
    <name type="common">European freshwater eel</name>
    <name type="synonym">Muraena anguilla</name>
    <dbReference type="NCBI Taxonomy" id="7936"/>
    <lineage>
        <taxon>Eukaryota</taxon>
        <taxon>Metazoa</taxon>
        <taxon>Chordata</taxon>
        <taxon>Craniata</taxon>
        <taxon>Vertebrata</taxon>
        <taxon>Euteleostomi</taxon>
        <taxon>Actinopterygii</taxon>
        <taxon>Neopterygii</taxon>
        <taxon>Teleostei</taxon>
        <taxon>Anguilliformes</taxon>
        <taxon>Anguillidae</taxon>
        <taxon>Anguilla</taxon>
    </lineage>
</organism>
<reference evidence="1" key="2">
    <citation type="journal article" date="2015" name="Fish Shellfish Immunol.">
        <title>Early steps in the European eel (Anguilla anguilla)-Vibrio vulnificus interaction in the gills: Role of the RtxA13 toxin.</title>
        <authorList>
            <person name="Callol A."/>
            <person name="Pajuelo D."/>
            <person name="Ebbesson L."/>
            <person name="Teles M."/>
            <person name="MacKenzie S."/>
            <person name="Amaro C."/>
        </authorList>
    </citation>
    <scope>NUCLEOTIDE SEQUENCE</scope>
</reference>
<proteinExistence type="predicted"/>
<dbReference type="EMBL" id="GBXM01055279">
    <property type="protein sequence ID" value="JAH53298.1"/>
    <property type="molecule type" value="Transcribed_RNA"/>
</dbReference>
<dbReference type="AlphaFoldDB" id="A0A0E9TKQ2"/>
<protein>
    <submittedName>
        <fullName evidence="1">Uncharacterized protein</fullName>
    </submittedName>
</protein>